<comment type="caution">
    <text evidence="5">The sequence shown here is derived from an EMBL/GenBank/DDBJ whole genome shotgun (WGS) entry which is preliminary data.</text>
</comment>
<evidence type="ECO:0000256" key="1">
    <source>
        <dbReference type="ARBA" id="ARBA00012528"/>
    </source>
</evidence>
<dbReference type="InterPro" id="IPR029787">
    <property type="entry name" value="Nucleotide_cyclase"/>
</dbReference>
<dbReference type="GO" id="GO:1902201">
    <property type="term" value="P:negative regulation of bacterial-type flagellum-dependent cell motility"/>
    <property type="evidence" value="ECO:0007669"/>
    <property type="project" value="TreeGrafter"/>
</dbReference>
<dbReference type="GO" id="GO:0005886">
    <property type="term" value="C:plasma membrane"/>
    <property type="evidence" value="ECO:0007669"/>
    <property type="project" value="TreeGrafter"/>
</dbReference>
<keyword evidence="3" id="KW-0812">Transmembrane</keyword>
<dbReference type="InterPro" id="IPR029016">
    <property type="entry name" value="GAF-like_dom_sf"/>
</dbReference>
<dbReference type="FunFam" id="3.30.70.270:FF:000001">
    <property type="entry name" value="Diguanylate cyclase domain protein"/>
    <property type="match status" value="1"/>
</dbReference>
<reference evidence="5 6" key="1">
    <citation type="submission" date="2018-03" db="EMBL/GenBank/DDBJ databases">
        <title>The draft genome of Sphingosinicella sp. GL-C-18.</title>
        <authorList>
            <person name="Liu L."/>
            <person name="Li L."/>
            <person name="Liang L."/>
            <person name="Zhang X."/>
            <person name="Wang T."/>
        </authorList>
    </citation>
    <scope>NUCLEOTIDE SEQUENCE [LARGE SCALE GENOMIC DNA]</scope>
    <source>
        <strain evidence="5 6">GL-C-18</strain>
    </source>
</reference>
<dbReference type="SMART" id="SM00267">
    <property type="entry name" value="GGDEF"/>
    <property type="match status" value="1"/>
</dbReference>
<name>A0A2P7QYK8_9SPHN</name>
<proteinExistence type="predicted"/>
<evidence type="ECO:0000259" key="4">
    <source>
        <dbReference type="PROSITE" id="PS50887"/>
    </source>
</evidence>
<dbReference type="CDD" id="cd01949">
    <property type="entry name" value="GGDEF"/>
    <property type="match status" value="1"/>
</dbReference>
<keyword evidence="3" id="KW-1133">Transmembrane helix</keyword>
<dbReference type="GO" id="GO:0052621">
    <property type="term" value="F:diguanylate cyclase activity"/>
    <property type="evidence" value="ECO:0007669"/>
    <property type="project" value="UniProtKB-EC"/>
</dbReference>
<dbReference type="PANTHER" id="PTHR45138:SF9">
    <property type="entry name" value="DIGUANYLATE CYCLASE DGCM-RELATED"/>
    <property type="match status" value="1"/>
</dbReference>
<dbReference type="EC" id="2.7.7.65" evidence="1"/>
<accession>A0A2P7QYK8</accession>
<evidence type="ECO:0000313" key="5">
    <source>
        <dbReference type="EMBL" id="PSJ43046.1"/>
    </source>
</evidence>
<dbReference type="InterPro" id="IPR000160">
    <property type="entry name" value="GGDEF_dom"/>
</dbReference>
<evidence type="ECO:0000313" key="6">
    <source>
        <dbReference type="Proteomes" id="UP000241167"/>
    </source>
</evidence>
<feature type="domain" description="GGDEF" evidence="4">
    <location>
        <begin position="400"/>
        <end position="530"/>
    </location>
</feature>
<organism evidence="5 6">
    <name type="scientific">Allosphingosinicella deserti</name>
    <dbReference type="NCBI Taxonomy" id="2116704"/>
    <lineage>
        <taxon>Bacteria</taxon>
        <taxon>Pseudomonadati</taxon>
        <taxon>Pseudomonadota</taxon>
        <taxon>Alphaproteobacteria</taxon>
        <taxon>Sphingomonadales</taxon>
        <taxon>Sphingomonadaceae</taxon>
        <taxon>Allosphingosinicella</taxon>
    </lineage>
</organism>
<dbReference type="Proteomes" id="UP000241167">
    <property type="component" value="Unassembled WGS sequence"/>
</dbReference>
<dbReference type="SUPFAM" id="SSF55781">
    <property type="entry name" value="GAF domain-like"/>
    <property type="match status" value="1"/>
</dbReference>
<evidence type="ECO:0000256" key="3">
    <source>
        <dbReference type="SAM" id="Phobius"/>
    </source>
</evidence>
<feature type="transmembrane region" description="Helical" evidence="3">
    <location>
        <begin position="169"/>
        <end position="191"/>
    </location>
</feature>
<dbReference type="InterPro" id="IPR043128">
    <property type="entry name" value="Rev_trsase/Diguanyl_cyclase"/>
</dbReference>
<dbReference type="Gene3D" id="3.30.450.40">
    <property type="match status" value="1"/>
</dbReference>
<evidence type="ECO:0000256" key="2">
    <source>
        <dbReference type="ARBA" id="ARBA00034247"/>
    </source>
</evidence>
<dbReference type="PANTHER" id="PTHR45138">
    <property type="entry name" value="REGULATORY COMPONENTS OF SENSORY TRANSDUCTION SYSTEM"/>
    <property type="match status" value="1"/>
</dbReference>
<gene>
    <name evidence="5" type="ORF">C7I55_01205</name>
</gene>
<dbReference type="EMBL" id="PXYI01000001">
    <property type="protein sequence ID" value="PSJ43046.1"/>
    <property type="molecule type" value="Genomic_DNA"/>
</dbReference>
<dbReference type="SUPFAM" id="SSF55073">
    <property type="entry name" value="Nucleotide cyclase"/>
    <property type="match status" value="1"/>
</dbReference>
<dbReference type="PROSITE" id="PS50887">
    <property type="entry name" value="GGDEF"/>
    <property type="match status" value="1"/>
</dbReference>
<dbReference type="AlphaFoldDB" id="A0A2P7QYK8"/>
<dbReference type="Gene3D" id="3.30.70.270">
    <property type="match status" value="1"/>
</dbReference>
<comment type="catalytic activity">
    <reaction evidence="2">
        <text>2 GTP = 3',3'-c-di-GMP + 2 diphosphate</text>
        <dbReference type="Rhea" id="RHEA:24898"/>
        <dbReference type="ChEBI" id="CHEBI:33019"/>
        <dbReference type="ChEBI" id="CHEBI:37565"/>
        <dbReference type="ChEBI" id="CHEBI:58805"/>
        <dbReference type="EC" id="2.7.7.65"/>
    </reaction>
</comment>
<dbReference type="NCBIfam" id="TIGR00254">
    <property type="entry name" value="GGDEF"/>
    <property type="match status" value="1"/>
</dbReference>
<dbReference type="InterPro" id="IPR050469">
    <property type="entry name" value="Diguanylate_Cyclase"/>
</dbReference>
<protein>
    <recommendedName>
        <fullName evidence="1">diguanylate cyclase</fullName>
        <ecNumber evidence="1">2.7.7.65</ecNumber>
    </recommendedName>
</protein>
<keyword evidence="3" id="KW-0472">Membrane</keyword>
<keyword evidence="6" id="KW-1185">Reference proteome</keyword>
<sequence>MPAAVIALMLVMLVTQLAGFVYTSRQQQAVIELRNQTREMRIVQQALVDKKSAVEDYLLTDDLDHLQEFHLASRVLEAEDTDTLRRLDAFRVRRDTPSASQTLQLLDAAWIKGIELSRDGRAAEAHNLLVSDGMHGMVERVRGEINDYLAARNAHGERLEANISTGRTVVLALQIVSGGLTVLCLFVAFRLGRSEANGRREAMTQALEAHGRVKILFEMADILQSATGYEDANAVLRSSASRLLPDLHGCLYVFNNSRDRLDLLTEWNGERADQQSIAPGACWALKRGKPHVNTDAPFSLTCAHHSGDQQVLEVPMMARGELYGLLTFSSLNTNSVPDQKANGGIISALADAMSLALSNIALREKLRNQALRDPLTGLYNRRYMEDMLDRFVLLSARTGTPVGLVMIDLDHFKRLNDEHGHLLGDTVLRAVAQTIKEGLRETDIACRYGGEELIVLLPDCTLEDAAAKAETLRARVEALSDIHGVRITASFGVAASPETDSSVRDLIASADAALYEAKHAGRNRVVATAARVRDTLAIAAE</sequence>
<dbReference type="Pfam" id="PF00990">
    <property type="entry name" value="GGDEF"/>
    <property type="match status" value="1"/>
</dbReference>
<dbReference type="GO" id="GO:0043709">
    <property type="term" value="P:cell adhesion involved in single-species biofilm formation"/>
    <property type="evidence" value="ECO:0007669"/>
    <property type="project" value="TreeGrafter"/>
</dbReference>